<keyword evidence="3" id="KW-0072">Autophagy</keyword>
<dbReference type="AlphaFoldDB" id="R4XA65"/>
<dbReference type="STRING" id="1097556.R4XA65"/>
<proteinExistence type="inferred from homology"/>
<dbReference type="eggNOG" id="KOG4493">
    <property type="taxonomic scope" value="Eukaryota"/>
</dbReference>
<name>R4XA65_TAPDE</name>
<dbReference type="GO" id="GO:0019901">
    <property type="term" value="F:protein kinase binding"/>
    <property type="evidence" value="ECO:0007669"/>
    <property type="project" value="TreeGrafter"/>
</dbReference>
<dbReference type="OrthoDB" id="10259639at2759"/>
<organism evidence="4 5">
    <name type="scientific">Taphrina deformans (strain PYCC 5710 / ATCC 11124 / CBS 356.35 / IMI 108563 / JCM 9778 / NBRC 8474)</name>
    <name type="common">Peach leaf curl fungus</name>
    <name type="synonym">Lalaria deformans</name>
    <dbReference type="NCBI Taxonomy" id="1097556"/>
    <lineage>
        <taxon>Eukaryota</taxon>
        <taxon>Fungi</taxon>
        <taxon>Dikarya</taxon>
        <taxon>Ascomycota</taxon>
        <taxon>Taphrinomycotina</taxon>
        <taxon>Taphrinomycetes</taxon>
        <taxon>Taphrinales</taxon>
        <taxon>Taphrinaceae</taxon>
        <taxon>Taphrina</taxon>
    </lineage>
</organism>
<comment type="similarity">
    <text evidence="1">Belongs to the ATG101 family.</text>
</comment>
<sequence length="182" mass="21043">MDSSRLSLTIQNCEYSYVKEVTKALLHTILFHRQFGQISPKTQELLDLTIASIDDGAVESMVEERASAYIKSLHDSGIGTTTTTMTTITSPLVVEFYEKKTRKAWFTTSEEEVCWESWTLNFELIPTSRSEPERKRNLKVLVSQLEDSILRILTLVNKRNEEYIPPIPYSETRSFPYQIIIR</sequence>
<dbReference type="PANTHER" id="PTHR13292">
    <property type="entry name" value="AUTOPHAGY-RELATED PROTEIN 101"/>
    <property type="match status" value="1"/>
</dbReference>
<dbReference type="GO" id="GO:0000407">
    <property type="term" value="C:phagophore assembly site"/>
    <property type="evidence" value="ECO:0007669"/>
    <property type="project" value="TreeGrafter"/>
</dbReference>
<dbReference type="GO" id="GO:1990316">
    <property type="term" value="C:Atg1/ULK1 kinase complex"/>
    <property type="evidence" value="ECO:0007669"/>
    <property type="project" value="TreeGrafter"/>
</dbReference>
<dbReference type="PANTHER" id="PTHR13292:SF0">
    <property type="entry name" value="AUTOPHAGY-RELATED PROTEIN 101"/>
    <property type="match status" value="1"/>
</dbReference>
<dbReference type="EMBL" id="CAHR02000028">
    <property type="protein sequence ID" value="CCG81164.1"/>
    <property type="molecule type" value="Genomic_DNA"/>
</dbReference>
<dbReference type="Proteomes" id="UP000013776">
    <property type="component" value="Unassembled WGS sequence"/>
</dbReference>
<comment type="caution">
    <text evidence="4">The sequence shown here is derived from an EMBL/GenBank/DDBJ whole genome shotgun (WGS) entry which is preliminary data.</text>
</comment>
<evidence type="ECO:0000256" key="3">
    <source>
        <dbReference type="ARBA" id="ARBA00023006"/>
    </source>
</evidence>
<reference evidence="4 5" key="1">
    <citation type="journal article" date="2013" name="MBio">
        <title>Genome sequencing of the plant pathogen Taphrina deformans, the causal agent of peach leaf curl.</title>
        <authorList>
            <person name="Cisse O.H."/>
            <person name="Almeida J.M.G.C.F."/>
            <person name="Fonseca A."/>
            <person name="Kumar A.A."/>
            <person name="Salojaervi J."/>
            <person name="Overmyer K."/>
            <person name="Hauser P.M."/>
            <person name="Pagni M."/>
        </authorList>
    </citation>
    <scope>NUCLEOTIDE SEQUENCE [LARGE SCALE GENOMIC DNA]</scope>
    <source>
        <strain evidence="5">PYCC 5710 / ATCC 11124 / CBS 356.35 / IMI 108563 / JCM 9778 / NBRC 8474</strain>
    </source>
</reference>
<evidence type="ECO:0000256" key="1">
    <source>
        <dbReference type="ARBA" id="ARBA00007130"/>
    </source>
</evidence>
<accession>R4XA65</accession>
<dbReference type="Pfam" id="PF07855">
    <property type="entry name" value="ATG101"/>
    <property type="match status" value="1"/>
</dbReference>
<evidence type="ECO:0000313" key="4">
    <source>
        <dbReference type="EMBL" id="CCG81164.1"/>
    </source>
</evidence>
<protein>
    <recommendedName>
        <fullName evidence="2">Autophagy-related protein 101</fullName>
    </recommendedName>
</protein>
<evidence type="ECO:0000256" key="2">
    <source>
        <dbReference type="ARBA" id="ARBA00018874"/>
    </source>
</evidence>
<dbReference type="VEuPathDB" id="FungiDB:TAPDE_000876"/>
<keyword evidence="5" id="KW-1185">Reference proteome</keyword>
<gene>
    <name evidence="4" type="ORF">TAPDE_000876</name>
</gene>
<dbReference type="GO" id="GO:0000045">
    <property type="term" value="P:autophagosome assembly"/>
    <property type="evidence" value="ECO:0007669"/>
    <property type="project" value="TreeGrafter"/>
</dbReference>
<dbReference type="InterPro" id="IPR012445">
    <property type="entry name" value="ATG101"/>
</dbReference>
<evidence type="ECO:0000313" key="5">
    <source>
        <dbReference type="Proteomes" id="UP000013776"/>
    </source>
</evidence>